<dbReference type="InterPro" id="IPR007420">
    <property type="entry name" value="DUF465"/>
</dbReference>
<protein>
    <recommendedName>
        <fullName evidence="2">DUF465 domain-containing protein</fullName>
    </recommendedName>
</protein>
<name>A0A3B0TJ68_9ZZZZ</name>
<reference evidence="1" key="1">
    <citation type="submission" date="2018-06" db="EMBL/GenBank/DDBJ databases">
        <authorList>
            <person name="Zhirakovskaya E."/>
        </authorList>
    </citation>
    <scope>NUCLEOTIDE SEQUENCE</scope>
</reference>
<dbReference type="InterPro" id="IPR038444">
    <property type="entry name" value="DUF465_sf"/>
</dbReference>
<dbReference type="Gene3D" id="6.10.280.50">
    <property type="match status" value="1"/>
</dbReference>
<organism evidence="1">
    <name type="scientific">hydrothermal vent metagenome</name>
    <dbReference type="NCBI Taxonomy" id="652676"/>
    <lineage>
        <taxon>unclassified sequences</taxon>
        <taxon>metagenomes</taxon>
        <taxon>ecological metagenomes</taxon>
    </lineage>
</organism>
<dbReference type="AlphaFoldDB" id="A0A3B0TJ68"/>
<gene>
    <name evidence="1" type="ORF">MNBD_ALPHA09-40</name>
</gene>
<proteinExistence type="predicted"/>
<accession>A0A3B0TJ68</accession>
<dbReference type="Pfam" id="PF04325">
    <property type="entry name" value="DUF465"/>
    <property type="match status" value="1"/>
</dbReference>
<evidence type="ECO:0008006" key="2">
    <source>
        <dbReference type="Google" id="ProtNLM"/>
    </source>
</evidence>
<sequence length="88" mass="10161">MTHVPHELHEEFPDDDAVIHRLKVEDAHFARIADKYHDVNRSIHRIETKVEPASEQRFEELRKHRLLLKDDIAGMIRAAGNATDEATG</sequence>
<dbReference type="EMBL" id="UOEM01000110">
    <property type="protein sequence ID" value="VAW18028.1"/>
    <property type="molecule type" value="Genomic_DNA"/>
</dbReference>
<evidence type="ECO:0000313" key="1">
    <source>
        <dbReference type="EMBL" id="VAW18028.1"/>
    </source>
</evidence>